<dbReference type="EMBL" id="JACKWZ010000048">
    <property type="protein sequence ID" value="KAF9419055.1"/>
    <property type="molecule type" value="Genomic_DNA"/>
</dbReference>
<gene>
    <name evidence="2" type="ORF">HW555_004382</name>
</gene>
<feature type="chain" id="PRO_5032978857" evidence="1">
    <location>
        <begin position="17"/>
        <end position="70"/>
    </location>
</feature>
<proteinExistence type="predicted"/>
<evidence type="ECO:0000313" key="3">
    <source>
        <dbReference type="Proteomes" id="UP000648187"/>
    </source>
</evidence>
<dbReference type="Proteomes" id="UP000648187">
    <property type="component" value="Unassembled WGS sequence"/>
</dbReference>
<dbReference type="AlphaFoldDB" id="A0A835GMA9"/>
<name>A0A835GMA9_SPOEX</name>
<sequence length="70" mass="7609">MFKLLVFTCMLAVGMAAPNPALLFSAPYTAYAAPLASSFTSFAYSAYTAPVSFSAYNYAYPSPYTALYYK</sequence>
<evidence type="ECO:0000313" key="2">
    <source>
        <dbReference type="EMBL" id="KAF9419055.1"/>
    </source>
</evidence>
<reference evidence="2" key="1">
    <citation type="submission" date="2020-08" db="EMBL/GenBank/DDBJ databases">
        <title>Spodoptera exigua strain:BAW_Kor-Di-RS1 Genome sequencing and assembly.</title>
        <authorList>
            <person name="Kim J."/>
            <person name="Nam H.Y."/>
            <person name="Kwon M."/>
            <person name="Choi J.H."/>
            <person name="Cho S.R."/>
            <person name="Kim G.-H."/>
        </authorList>
    </citation>
    <scope>NUCLEOTIDE SEQUENCE</scope>
    <source>
        <strain evidence="2">BAW_Kor-Di-RS1</strain>
        <tissue evidence="2">Whole-body</tissue>
    </source>
</reference>
<accession>A0A835GMA9</accession>
<evidence type="ECO:0000256" key="1">
    <source>
        <dbReference type="SAM" id="SignalP"/>
    </source>
</evidence>
<organism evidence="2 3">
    <name type="scientific">Spodoptera exigua</name>
    <name type="common">Beet armyworm</name>
    <name type="synonym">Noctua fulgens</name>
    <dbReference type="NCBI Taxonomy" id="7107"/>
    <lineage>
        <taxon>Eukaryota</taxon>
        <taxon>Metazoa</taxon>
        <taxon>Ecdysozoa</taxon>
        <taxon>Arthropoda</taxon>
        <taxon>Hexapoda</taxon>
        <taxon>Insecta</taxon>
        <taxon>Pterygota</taxon>
        <taxon>Neoptera</taxon>
        <taxon>Endopterygota</taxon>
        <taxon>Lepidoptera</taxon>
        <taxon>Glossata</taxon>
        <taxon>Ditrysia</taxon>
        <taxon>Noctuoidea</taxon>
        <taxon>Noctuidae</taxon>
        <taxon>Amphipyrinae</taxon>
        <taxon>Spodoptera</taxon>
    </lineage>
</organism>
<keyword evidence="3" id="KW-1185">Reference proteome</keyword>
<keyword evidence="1" id="KW-0732">Signal</keyword>
<comment type="caution">
    <text evidence="2">The sequence shown here is derived from an EMBL/GenBank/DDBJ whole genome shotgun (WGS) entry which is preliminary data.</text>
</comment>
<protein>
    <submittedName>
        <fullName evidence="2">Uncharacterized protein</fullName>
    </submittedName>
</protein>
<feature type="signal peptide" evidence="1">
    <location>
        <begin position="1"/>
        <end position="16"/>
    </location>
</feature>